<dbReference type="Pfam" id="PF02653">
    <property type="entry name" value="BPD_transp_2"/>
    <property type="match status" value="1"/>
</dbReference>
<feature type="transmembrane region" description="Helical" evidence="6">
    <location>
        <begin position="273"/>
        <end position="295"/>
    </location>
</feature>
<evidence type="ECO:0000256" key="4">
    <source>
        <dbReference type="ARBA" id="ARBA00022989"/>
    </source>
</evidence>
<feature type="transmembrane region" description="Helical" evidence="6">
    <location>
        <begin position="216"/>
        <end position="235"/>
    </location>
</feature>
<feature type="transmembrane region" description="Helical" evidence="6">
    <location>
        <begin position="127"/>
        <end position="145"/>
    </location>
</feature>
<feature type="transmembrane region" description="Helical" evidence="6">
    <location>
        <begin position="165"/>
        <end position="186"/>
    </location>
</feature>
<sequence length="348" mass="35528">MTKHRLFWPAAVLAALLLANVAFTHDFFAIRIKDGHLYGSLIDILHFGAPLILVALGMTLVIATGGIDLSVGSTVAIAGALACLHISEAPDPGSVGTVLTAVALALAVALVLGLANGLLVSRVGVQPIIATLILMVAGRGVAQLITDGQIITVTSAPYQLIGGGYWLTAPFSILLSAAMVLLTALLTRSTALGLLLESVGGNPVASRLVGIRATRLIALVYVFSALCAAVAGLMISSNVSAADGNNAGLWIELDAILAVVIGGTSLNGGRFSLGGTVLGALVIQTLSTTIYTIGIPPETTLVFKAVVVITVCLIQSPQFRTRLARRRTAHHRTAAGTAAAPANLEVGA</sequence>
<keyword evidence="8" id="KW-1185">Reference proteome</keyword>
<organism evidence="7 8">
    <name type="scientific">Kitasatospora paranensis</name>
    <dbReference type="NCBI Taxonomy" id="258053"/>
    <lineage>
        <taxon>Bacteria</taxon>
        <taxon>Bacillati</taxon>
        <taxon>Actinomycetota</taxon>
        <taxon>Actinomycetes</taxon>
        <taxon>Kitasatosporales</taxon>
        <taxon>Streptomycetaceae</taxon>
        <taxon>Kitasatospora</taxon>
    </lineage>
</organism>
<feature type="transmembrane region" description="Helical" evidence="6">
    <location>
        <begin position="247"/>
        <end position="266"/>
    </location>
</feature>
<comment type="subcellular location">
    <subcellularLocation>
        <location evidence="1">Cell membrane</location>
        <topology evidence="1">Multi-pass membrane protein</topology>
    </subcellularLocation>
</comment>
<dbReference type="PANTHER" id="PTHR32196:SF19">
    <property type="entry name" value="GALACTOFURANOSE TRANSPORTER PERMEASE PROTEIN YTFT"/>
    <property type="match status" value="1"/>
</dbReference>
<dbReference type="PANTHER" id="PTHR32196">
    <property type="entry name" value="ABC TRANSPORTER PERMEASE PROTEIN YPHD-RELATED-RELATED"/>
    <property type="match status" value="1"/>
</dbReference>
<evidence type="ECO:0000256" key="5">
    <source>
        <dbReference type="ARBA" id="ARBA00023136"/>
    </source>
</evidence>
<feature type="transmembrane region" description="Helical" evidence="6">
    <location>
        <begin position="69"/>
        <end position="87"/>
    </location>
</feature>
<evidence type="ECO:0000313" key="8">
    <source>
        <dbReference type="Proteomes" id="UP001596435"/>
    </source>
</evidence>
<evidence type="ECO:0000256" key="3">
    <source>
        <dbReference type="ARBA" id="ARBA00022692"/>
    </source>
</evidence>
<feature type="transmembrane region" description="Helical" evidence="6">
    <location>
        <begin position="40"/>
        <end position="62"/>
    </location>
</feature>
<dbReference type="EMBL" id="JBHTAJ010000028">
    <property type="protein sequence ID" value="MFC7181231.1"/>
    <property type="molecule type" value="Genomic_DNA"/>
</dbReference>
<keyword evidence="3 6" id="KW-0812">Transmembrane</keyword>
<evidence type="ECO:0000256" key="2">
    <source>
        <dbReference type="ARBA" id="ARBA00022475"/>
    </source>
</evidence>
<keyword evidence="4 6" id="KW-1133">Transmembrane helix</keyword>
<dbReference type="CDD" id="cd06579">
    <property type="entry name" value="TM_PBP1_transp_AraH_like"/>
    <property type="match status" value="1"/>
</dbReference>
<protein>
    <submittedName>
        <fullName evidence="7">ABC transporter permease</fullName>
    </submittedName>
</protein>
<keyword evidence="5 6" id="KW-0472">Membrane</keyword>
<gene>
    <name evidence="7" type="ORF">ACFQMG_16865</name>
</gene>
<comment type="caution">
    <text evidence="7">The sequence shown here is derived from an EMBL/GenBank/DDBJ whole genome shotgun (WGS) entry which is preliminary data.</text>
</comment>
<dbReference type="InterPro" id="IPR001851">
    <property type="entry name" value="ABC_transp_permease"/>
</dbReference>
<reference evidence="8" key="1">
    <citation type="journal article" date="2019" name="Int. J. Syst. Evol. Microbiol.">
        <title>The Global Catalogue of Microorganisms (GCM) 10K type strain sequencing project: providing services to taxonomists for standard genome sequencing and annotation.</title>
        <authorList>
            <consortium name="The Broad Institute Genomics Platform"/>
            <consortium name="The Broad Institute Genome Sequencing Center for Infectious Disease"/>
            <person name="Wu L."/>
            <person name="Ma J."/>
        </authorList>
    </citation>
    <scope>NUCLEOTIDE SEQUENCE [LARGE SCALE GENOMIC DNA]</scope>
    <source>
        <strain evidence="8">CGMCC 1.12859</strain>
    </source>
</reference>
<proteinExistence type="predicted"/>
<keyword evidence="2" id="KW-1003">Cell membrane</keyword>
<evidence type="ECO:0000313" key="7">
    <source>
        <dbReference type="EMBL" id="MFC7181231.1"/>
    </source>
</evidence>
<evidence type="ECO:0000256" key="6">
    <source>
        <dbReference type="SAM" id="Phobius"/>
    </source>
</evidence>
<dbReference type="RefSeq" id="WP_345704272.1">
    <property type="nucleotide sequence ID" value="NZ_BAABKV010000001.1"/>
</dbReference>
<accession>A0ABW2FVD0</accession>
<name>A0ABW2FVD0_9ACTN</name>
<evidence type="ECO:0000256" key="1">
    <source>
        <dbReference type="ARBA" id="ARBA00004651"/>
    </source>
</evidence>
<dbReference type="Proteomes" id="UP001596435">
    <property type="component" value="Unassembled WGS sequence"/>
</dbReference>
<feature type="transmembrane region" description="Helical" evidence="6">
    <location>
        <begin position="301"/>
        <end position="319"/>
    </location>
</feature>
<feature type="transmembrane region" description="Helical" evidence="6">
    <location>
        <begin position="93"/>
        <end position="115"/>
    </location>
</feature>